<dbReference type="AlphaFoldDB" id="A0A3M9YMK8"/>
<evidence type="ECO:0000313" key="2">
    <source>
        <dbReference type="EMBL" id="RNJ61301.1"/>
    </source>
</evidence>
<sequence>MPFPWISPKRAAPLQTNRFSPQPRPTLNATVDGITSTIAASSFDAYYTHGLREVPTCLESRSPETLVTTPTDAVGHFVRSPRTQGEDEVLRWLASPGQETLSRVLAARDAARVEALSRPATPLEKPSPALPRLRFEPLRDMLAGTELEVSLAADLVSPPAAGMGIAEEESLRSRASMSVDADEDVRRWKPRRKRMGISHLYPELCGNSLENKLSATSTLSRFATLYREPVYDFGDDESAEEDDYFYEDMASRDVDSHEWNDEHDSYSPSLPRVISNGTIVGDDAGDGQVLPLASALVTRANVVEITHGIPRLVRQNATLGQEIPVTAGHPARGRVVCVENRKVGPESEGELRVETDERERSDREHRDVEREHDMTRSDSWWFDEENTMAVPAEGVSNVIIMTTPPTPLGQSAWDSSSSDDDSDGSTWIEDTAETHTEDSGVNAWREAEGYTKQGQSITVSLRTSQHERRNLSIPTQSHGPATQAAPLSPATPVAPPFSSLREESIALLLQTFSLPPSTSFTTLQSHLACNTSLLHALLLGTVPAPFLPGRELNDSGPTATMDICIVRERFTSASIPALTAFLSVDWDPAALGGGTLALVASAFREAIDRASAGAGRTALVRCAAELRKTSRAAMRAAGRLDDRLLVRLGRVVGLDEVAACADLGDVIRAGRAEEFVGLVEEGRVTRGEGGELARRGAVLELMGIRKAEHA</sequence>
<feature type="region of interest" description="Disordered" evidence="1">
    <location>
        <begin position="461"/>
        <end position="496"/>
    </location>
</feature>
<feature type="region of interest" description="Disordered" evidence="1">
    <location>
        <begin position="343"/>
        <end position="376"/>
    </location>
</feature>
<organism evidence="2 3">
    <name type="scientific">Verticillium nonalfalfae</name>
    <dbReference type="NCBI Taxonomy" id="1051616"/>
    <lineage>
        <taxon>Eukaryota</taxon>
        <taxon>Fungi</taxon>
        <taxon>Dikarya</taxon>
        <taxon>Ascomycota</taxon>
        <taxon>Pezizomycotina</taxon>
        <taxon>Sordariomycetes</taxon>
        <taxon>Hypocreomycetidae</taxon>
        <taxon>Glomerellales</taxon>
        <taxon>Plectosphaerellaceae</taxon>
        <taxon>Verticillium</taxon>
    </lineage>
</organism>
<comment type="caution">
    <text evidence="2">The sequence shown here is derived from an EMBL/GenBank/DDBJ whole genome shotgun (WGS) entry which is preliminary data.</text>
</comment>
<keyword evidence="3" id="KW-1185">Reference proteome</keyword>
<dbReference type="Proteomes" id="UP000267145">
    <property type="component" value="Unassembled WGS sequence"/>
</dbReference>
<gene>
    <name evidence="2" type="ORF">D7B24_000157</name>
</gene>
<accession>A0A3M9YMK8</accession>
<name>A0A3M9YMK8_9PEZI</name>
<evidence type="ECO:0000313" key="3">
    <source>
        <dbReference type="Proteomes" id="UP000267145"/>
    </source>
</evidence>
<protein>
    <submittedName>
        <fullName evidence="2">Uncharacterized protein</fullName>
    </submittedName>
</protein>
<dbReference type="EMBL" id="RBVV01000001">
    <property type="protein sequence ID" value="RNJ61301.1"/>
    <property type="molecule type" value="Genomic_DNA"/>
</dbReference>
<evidence type="ECO:0000256" key="1">
    <source>
        <dbReference type="SAM" id="MobiDB-lite"/>
    </source>
</evidence>
<reference evidence="2 3" key="1">
    <citation type="submission" date="2018-10" db="EMBL/GenBank/DDBJ databases">
        <title>Genome sequence of Verticillium nonalfalfae VnAa140.</title>
        <authorList>
            <person name="Stajich J.E."/>
            <person name="Kasson M.T."/>
        </authorList>
    </citation>
    <scope>NUCLEOTIDE SEQUENCE [LARGE SCALE GENOMIC DNA]</scope>
    <source>
        <strain evidence="2 3">VnAa140</strain>
    </source>
</reference>
<feature type="region of interest" description="Disordered" evidence="1">
    <location>
        <begin position="401"/>
        <end position="427"/>
    </location>
</feature>
<dbReference type="GeneID" id="39603846"/>
<proteinExistence type="predicted"/>
<dbReference type="STRING" id="1051616.A0A3M9YMK8"/>
<dbReference type="RefSeq" id="XP_028499459.1">
    <property type="nucleotide sequence ID" value="XM_028634419.1"/>
</dbReference>